<dbReference type="InterPro" id="IPR036188">
    <property type="entry name" value="FAD/NAD-bd_sf"/>
</dbReference>
<dbReference type="Pfam" id="PF00890">
    <property type="entry name" value="FAD_binding_2"/>
    <property type="match status" value="1"/>
</dbReference>
<dbReference type="EMBL" id="JAPDRN010000026">
    <property type="protein sequence ID" value="KAJ9637066.1"/>
    <property type="molecule type" value="Genomic_DNA"/>
</dbReference>
<accession>A0AA38Y6E7</accession>
<dbReference type="Proteomes" id="UP001172681">
    <property type="component" value="Unassembled WGS sequence"/>
</dbReference>
<keyword evidence="4" id="KW-0560">Oxidoreductase</keyword>
<dbReference type="InterPro" id="IPR050315">
    <property type="entry name" value="FAD-oxidoreductase_2"/>
</dbReference>
<dbReference type="InterPro" id="IPR003953">
    <property type="entry name" value="FAD-dep_OxRdtase_2_FAD-bd"/>
</dbReference>
<dbReference type="SUPFAM" id="SSF51905">
    <property type="entry name" value="FAD/NAD(P)-binding domain"/>
    <property type="match status" value="1"/>
</dbReference>
<dbReference type="InterPro" id="IPR027477">
    <property type="entry name" value="Succ_DH/fumarate_Rdtase_cat_sf"/>
</dbReference>
<dbReference type="AlphaFoldDB" id="A0AA38Y6E7"/>
<evidence type="ECO:0000256" key="2">
    <source>
        <dbReference type="ARBA" id="ARBA00022630"/>
    </source>
</evidence>
<keyword evidence="7" id="KW-1185">Reference proteome</keyword>
<feature type="domain" description="FAD-dependent oxidoreductase 2 FAD-binding" evidence="5">
    <location>
        <begin position="13"/>
        <end position="435"/>
    </location>
</feature>
<keyword evidence="2" id="KW-0285">Flavoprotein</keyword>
<organism evidence="6 7">
    <name type="scientific">Knufia peltigerae</name>
    <dbReference type="NCBI Taxonomy" id="1002370"/>
    <lineage>
        <taxon>Eukaryota</taxon>
        <taxon>Fungi</taxon>
        <taxon>Dikarya</taxon>
        <taxon>Ascomycota</taxon>
        <taxon>Pezizomycotina</taxon>
        <taxon>Eurotiomycetes</taxon>
        <taxon>Chaetothyriomycetidae</taxon>
        <taxon>Chaetothyriales</taxon>
        <taxon>Trichomeriaceae</taxon>
        <taxon>Knufia</taxon>
    </lineage>
</organism>
<dbReference type="GO" id="GO:0016491">
    <property type="term" value="F:oxidoreductase activity"/>
    <property type="evidence" value="ECO:0007669"/>
    <property type="project" value="UniProtKB-KW"/>
</dbReference>
<comment type="cofactor">
    <cofactor evidence="1">
        <name>FAD</name>
        <dbReference type="ChEBI" id="CHEBI:57692"/>
    </cofactor>
</comment>
<dbReference type="SUPFAM" id="SSF56425">
    <property type="entry name" value="Succinate dehydrogenase/fumarate reductase flavoprotein, catalytic domain"/>
    <property type="match status" value="1"/>
</dbReference>
<dbReference type="PRINTS" id="PR00368">
    <property type="entry name" value="FADPNR"/>
</dbReference>
<proteinExistence type="predicted"/>
<evidence type="ECO:0000256" key="3">
    <source>
        <dbReference type="ARBA" id="ARBA00022827"/>
    </source>
</evidence>
<dbReference type="Gene3D" id="3.50.50.60">
    <property type="entry name" value="FAD/NAD(P)-binding domain"/>
    <property type="match status" value="1"/>
</dbReference>
<keyword evidence="3" id="KW-0274">FAD</keyword>
<protein>
    <recommendedName>
        <fullName evidence="5">FAD-dependent oxidoreductase 2 FAD-binding domain-containing protein</fullName>
    </recommendedName>
</protein>
<evidence type="ECO:0000256" key="4">
    <source>
        <dbReference type="ARBA" id="ARBA00023002"/>
    </source>
</evidence>
<gene>
    <name evidence="6" type="ORF">H2204_004990</name>
</gene>
<sequence>MYVQSDGHDQIADVVVVGTGPGGLAAVGSAVNAGVEVVAIEAYKDIGGNGTWSTGWVAFVNSRMQRDQGIHDSAELFMRDCEKLIDEASEHYGIQLDPVLAKIYAEESSKMYEILTERGVKFSRLIKRPLQTSVPRLAAVESTEQFARAFEKDFAGPRVRTYVNSTVVRLIVDNNNGRVTGVRVQPNDSKKPPFNVIARNGVILATGGYQANNALRQRYQPTAREAWYPGLPTCRGDGHLLGQAVGGDLVNMSMIPPIVAIASALTDEAIAVNAQGDRFHDEAGPYQYRVQELKKQPKQLAHYIFDTATAKRQKRYVDQLSNKVRADTLEELAHIIGVPAHELVASVKAWNEFIASGNRTKEPLTQRVDFYPKEITEGPYYASKMETGISLTCGGFRTTTSMQVVDIFGEPMPGLFAVGDTTGGFTVTAEMGGTHLGGGFVFGWRAGHAVATGQLAESHHKGEKVFGQSVPQRVTLSIRVPIINVATVEQIGTPRTHL</sequence>
<dbReference type="PANTHER" id="PTHR43400">
    <property type="entry name" value="FUMARATE REDUCTASE"/>
    <property type="match status" value="1"/>
</dbReference>
<reference evidence="6" key="1">
    <citation type="submission" date="2022-10" db="EMBL/GenBank/DDBJ databases">
        <title>Culturing micro-colonial fungi from biological soil crusts in the Mojave desert and describing Neophaeococcomyces mojavensis, and introducing the new genera and species Taxawa tesnikishii.</title>
        <authorList>
            <person name="Kurbessoian T."/>
            <person name="Stajich J.E."/>
        </authorList>
    </citation>
    <scope>NUCLEOTIDE SEQUENCE</scope>
    <source>
        <strain evidence="6">TK_35</strain>
    </source>
</reference>
<evidence type="ECO:0000313" key="7">
    <source>
        <dbReference type="Proteomes" id="UP001172681"/>
    </source>
</evidence>
<name>A0AA38Y6E7_9EURO</name>
<comment type="caution">
    <text evidence="6">The sequence shown here is derived from an EMBL/GenBank/DDBJ whole genome shotgun (WGS) entry which is preliminary data.</text>
</comment>
<evidence type="ECO:0000256" key="1">
    <source>
        <dbReference type="ARBA" id="ARBA00001974"/>
    </source>
</evidence>
<dbReference type="Gene3D" id="3.90.700.10">
    <property type="entry name" value="Succinate dehydrogenase/fumarate reductase flavoprotein, catalytic domain"/>
    <property type="match status" value="1"/>
</dbReference>
<evidence type="ECO:0000313" key="6">
    <source>
        <dbReference type="EMBL" id="KAJ9637066.1"/>
    </source>
</evidence>
<evidence type="ECO:0000259" key="5">
    <source>
        <dbReference type="Pfam" id="PF00890"/>
    </source>
</evidence>
<dbReference type="GO" id="GO:0008202">
    <property type="term" value="P:steroid metabolic process"/>
    <property type="evidence" value="ECO:0007669"/>
    <property type="project" value="UniProtKB-ARBA"/>
</dbReference>
<dbReference type="PANTHER" id="PTHR43400:SF10">
    <property type="entry name" value="3-OXOSTEROID 1-DEHYDROGENASE"/>
    <property type="match status" value="1"/>
</dbReference>